<dbReference type="Proteomes" id="UP000194236">
    <property type="component" value="Unassembled WGS sequence"/>
</dbReference>
<sequence>MKYDLQVMLSMNHIPRMQHL</sequence>
<keyword evidence="2" id="KW-1185">Reference proteome</keyword>
<evidence type="ECO:0000313" key="2">
    <source>
        <dbReference type="Proteomes" id="UP000194236"/>
    </source>
</evidence>
<dbReference type="EMBL" id="MUJZ01032292">
    <property type="protein sequence ID" value="OTF77494.1"/>
    <property type="molecule type" value="Genomic_DNA"/>
</dbReference>
<dbReference type="AlphaFoldDB" id="A0A1Y3BBU2"/>
<accession>A0A1Y3BBU2</accession>
<reference evidence="1 2" key="1">
    <citation type="submission" date="2017-03" db="EMBL/GenBank/DDBJ databases">
        <title>Genome Survey of Euroglyphus maynei.</title>
        <authorList>
            <person name="Arlian L.G."/>
            <person name="Morgan M.S."/>
            <person name="Rider S.D."/>
        </authorList>
    </citation>
    <scope>NUCLEOTIDE SEQUENCE [LARGE SCALE GENOMIC DNA]</scope>
    <source>
        <strain evidence="1">Arlian Lab</strain>
        <tissue evidence="1">Whole body</tissue>
    </source>
</reference>
<comment type="caution">
    <text evidence="1">The sequence shown here is derived from an EMBL/GenBank/DDBJ whole genome shotgun (WGS) entry which is preliminary data.</text>
</comment>
<protein>
    <submittedName>
        <fullName evidence="1">Uncharacterized protein</fullName>
    </submittedName>
</protein>
<name>A0A1Y3BBU2_EURMA</name>
<evidence type="ECO:0000313" key="1">
    <source>
        <dbReference type="EMBL" id="OTF77494.1"/>
    </source>
</evidence>
<organism evidence="1 2">
    <name type="scientific">Euroglyphus maynei</name>
    <name type="common">Mayne's house dust mite</name>
    <dbReference type="NCBI Taxonomy" id="6958"/>
    <lineage>
        <taxon>Eukaryota</taxon>
        <taxon>Metazoa</taxon>
        <taxon>Ecdysozoa</taxon>
        <taxon>Arthropoda</taxon>
        <taxon>Chelicerata</taxon>
        <taxon>Arachnida</taxon>
        <taxon>Acari</taxon>
        <taxon>Acariformes</taxon>
        <taxon>Sarcoptiformes</taxon>
        <taxon>Astigmata</taxon>
        <taxon>Psoroptidia</taxon>
        <taxon>Analgoidea</taxon>
        <taxon>Pyroglyphidae</taxon>
        <taxon>Pyroglyphinae</taxon>
        <taxon>Euroglyphus</taxon>
    </lineage>
</organism>
<gene>
    <name evidence="1" type="ORF">BLA29_012480</name>
</gene>
<proteinExistence type="predicted"/>